<evidence type="ECO:0000259" key="1">
    <source>
        <dbReference type="Pfam" id="PF07727"/>
    </source>
</evidence>
<feature type="domain" description="Reverse transcriptase Ty1/copia-type" evidence="1">
    <location>
        <begin position="5"/>
        <end position="79"/>
    </location>
</feature>
<dbReference type="InterPro" id="IPR043502">
    <property type="entry name" value="DNA/RNA_pol_sf"/>
</dbReference>
<evidence type="ECO:0000313" key="2">
    <source>
        <dbReference type="EMBL" id="RVW66819.1"/>
    </source>
</evidence>
<comment type="caution">
    <text evidence="2">The sequence shown here is derived from an EMBL/GenBank/DDBJ whole genome shotgun (WGS) entry which is preliminary data.</text>
</comment>
<dbReference type="SUPFAM" id="SSF56672">
    <property type="entry name" value="DNA/RNA polymerases"/>
    <property type="match status" value="1"/>
</dbReference>
<dbReference type="Pfam" id="PF07727">
    <property type="entry name" value="RVT_2"/>
    <property type="match status" value="1"/>
</dbReference>
<evidence type="ECO:0000313" key="3">
    <source>
        <dbReference type="Proteomes" id="UP000288805"/>
    </source>
</evidence>
<dbReference type="InterPro" id="IPR013103">
    <property type="entry name" value="RVT_2"/>
</dbReference>
<dbReference type="EMBL" id="QGNW01000623">
    <property type="protein sequence ID" value="RVW66819.1"/>
    <property type="molecule type" value="Genomic_DNA"/>
</dbReference>
<dbReference type="Proteomes" id="UP000288805">
    <property type="component" value="Unassembled WGS sequence"/>
</dbReference>
<dbReference type="PANTHER" id="PTHR11439:SF440">
    <property type="entry name" value="INTEGRASE CATALYTIC DOMAIN-CONTAINING PROTEIN"/>
    <property type="match status" value="1"/>
</dbReference>
<accession>A0A438G3N7</accession>
<organism evidence="2 3">
    <name type="scientific">Vitis vinifera</name>
    <name type="common">Grape</name>
    <dbReference type="NCBI Taxonomy" id="29760"/>
    <lineage>
        <taxon>Eukaryota</taxon>
        <taxon>Viridiplantae</taxon>
        <taxon>Streptophyta</taxon>
        <taxon>Embryophyta</taxon>
        <taxon>Tracheophyta</taxon>
        <taxon>Spermatophyta</taxon>
        <taxon>Magnoliopsida</taxon>
        <taxon>eudicotyledons</taxon>
        <taxon>Gunneridae</taxon>
        <taxon>Pentapetalae</taxon>
        <taxon>rosids</taxon>
        <taxon>Vitales</taxon>
        <taxon>Vitaceae</taxon>
        <taxon>Viteae</taxon>
        <taxon>Vitis</taxon>
    </lineage>
</organism>
<dbReference type="PANTHER" id="PTHR11439">
    <property type="entry name" value="GAG-POL-RELATED RETROTRANSPOSON"/>
    <property type="match status" value="1"/>
</dbReference>
<dbReference type="AlphaFoldDB" id="A0A438G3N7"/>
<name>A0A438G3N7_VITVI</name>
<dbReference type="CDD" id="cd09272">
    <property type="entry name" value="RNase_HI_RT_Ty1"/>
    <property type="match status" value="1"/>
</dbReference>
<gene>
    <name evidence="2" type="primary">GIP_84</name>
    <name evidence="2" type="ORF">CK203_064740</name>
</gene>
<reference evidence="2 3" key="1">
    <citation type="journal article" date="2018" name="PLoS Genet.">
        <title>Population sequencing reveals clonal diversity and ancestral inbreeding in the grapevine cultivar Chardonnay.</title>
        <authorList>
            <person name="Roach M.J."/>
            <person name="Johnson D.L."/>
            <person name="Bohlmann J."/>
            <person name="van Vuuren H.J."/>
            <person name="Jones S.J."/>
            <person name="Pretorius I.S."/>
            <person name="Schmidt S.A."/>
            <person name="Borneman A.R."/>
        </authorList>
    </citation>
    <scope>NUCLEOTIDE SEQUENCE [LARGE SCALE GENOMIC DNA]</scope>
    <source>
        <strain evidence="3">cv. Chardonnay</strain>
        <tissue evidence="2">Leaf</tissue>
    </source>
</reference>
<sequence>MLGKGMTSHSYTQSQANHTMLFKHSCEDKIATLIVYVDDIILTSDDSLEIERLKGLLAQDFEIKDLGTLKHFLGCKAVETPINSNLKLQPIKTEDVVDRDKFQHLVGKLIYLSHTRPDIEFAMSMWSKKHNVVATSSAEAKFRAVAHGICKTLWIKRILKELRVTSLPMKVFCDNKAAIAIAHNPILHDRTKHVEVDKHFMKEKLEEGLICTSYIPTDEQVADILTKGLPKKQFDKLVEQAGHGRHFQASLRGSVGNLGRS</sequence>
<proteinExistence type="predicted"/>
<protein>
    <submittedName>
        <fullName evidence="2">Copia protein</fullName>
    </submittedName>
</protein>